<feature type="compositionally biased region" description="Basic and acidic residues" evidence="1">
    <location>
        <begin position="86"/>
        <end position="98"/>
    </location>
</feature>
<dbReference type="Proteomes" id="UP000198341">
    <property type="component" value="Chromosome 6"/>
</dbReference>
<dbReference type="PANTHER" id="PTHR37066">
    <property type="entry name" value="HELICASE-ASSOCIATED"/>
    <property type="match status" value="1"/>
</dbReference>
<feature type="region of interest" description="Disordered" evidence="1">
    <location>
        <begin position="512"/>
        <end position="535"/>
    </location>
</feature>
<feature type="compositionally biased region" description="Acidic residues" evidence="1">
    <location>
        <begin position="195"/>
        <end position="208"/>
    </location>
</feature>
<feature type="compositionally biased region" description="Basic and acidic residues" evidence="1">
    <location>
        <begin position="417"/>
        <end position="428"/>
    </location>
</feature>
<gene>
    <name evidence="2" type="ORF">Bathy06g03020</name>
</gene>
<dbReference type="RefSeq" id="XP_007512457.1">
    <property type="nucleotide sequence ID" value="XM_007512395.1"/>
</dbReference>
<dbReference type="STRING" id="41875.K8EFY7"/>
<dbReference type="EMBL" id="FO082273">
    <property type="protein sequence ID" value="CCO17057.1"/>
    <property type="molecule type" value="Genomic_DNA"/>
</dbReference>
<feature type="region of interest" description="Disordered" evidence="1">
    <location>
        <begin position="127"/>
        <end position="153"/>
    </location>
</feature>
<evidence type="ECO:0000256" key="1">
    <source>
        <dbReference type="SAM" id="MobiDB-lite"/>
    </source>
</evidence>
<accession>K8EFY7</accession>
<protein>
    <submittedName>
        <fullName evidence="2">Uncharacterized protein</fullName>
    </submittedName>
</protein>
<organism evidence="2 3">
    <name type="scientific">Bathycoccus prasinos</name>
    <dbReference type="NCBI Taxonomy" id="41875"/>
    <lineage>
        <taxon>Eukaryota</taxon>
        <taxon>Viridiplantae</taxon>
        <taxon>Chlorophyta</taxon>
        <taxon>Mamiellophyceae</taxon>
        <taxon>Mamiellales</taxon>
        <taxon>Bathycoccaceae</taxon>
        <taxon>Bathycoccus</taxon>
    </lineage>
</organism>
<feature type="region of interest" description="Disordered" evidence="1">
    <location>
        <begin position="192"/>
        <end position="213"/>
    </location>
</feature>
<feature type="region of interest" description="Disordered" evidence="1">
    <location>
        <begin position="403"/>
        <end position="428"/>
    </location>
</feature>
<dbReference type="PANTHER" id="PTHR37066:SF1">
    <property type="entry name" value="LNS2_PITP DOMAIN-CONTAINING PROTEIN"/>
    <property type="match status" value="1"/>
</dbReference>
<evidence type="ECO:0000313" key="2">
    <source>
        <dbReference type="EMBL" id="CCO17057.1"/>
    </source>
</evidence>
<proteinExistence type="predicted"/>
<feature type="region of interest" description="Disordered" evidence="1">
    <location>
        <begin position="45"/>
        <end position="98"/>
    </location>
</feature>
<sequence>MHYSNRAALLRIIGGHLVSSSSSSSSRLFLLNGSRNIINAGSFSSSSSIRGNSHFFSRTNEEEEEEARRTRRRGYGSTIPSTSYETRGRGEGGGRLRREQLGNTSRNRFCFSTCTFLARGRGAAAAAAEQEQQREQLDDATTTAETTVKPKRKTKRQLKEDEFISNVLVPGLRRFYAEFKHLNVPKGYEFSKDGEVEEEEKKEEEEEEQTPRSFGRAVHNFRVRRGRASLTEAQLKALDAVGAETGERFVWDNDEFVFEKQIVPGLVLFKEKFGHLNVPHKYCVDGVDVESSENEALRKPYLKDFPLGVKVNDMRAKGTYILHQPQRLETLALLGFVWDDDQFRFEEMLVPAAVAYRQYCKRKLVENYSAERKRFPKKMFTRKHFKFLLPWTAVITAVEQTTTTKENNDVDDEEEGKEDKVDDKSEEQNLRDIPEFQSLLLERPYLDGYALGNVARCAHLEHEKQSKTMKEVSKKKKLFIDGRAERILRMLKTLGAVFDEEKDVILTESFEERDKGGTRQRRRKKKKEIEKSLSL</sequence>
<dbReference type="AlphaFoldDB" id="K8EFY7"/>
<dbReference type="KEGG" id="bpg:Bathy06g03020"/>
<reference evidence="2 3" key="1">
    <citation type="submission" date="2011-10" db="EMBL/GenBank/DDBJ databases">
        <authorList>
            <person name="Genoscope - CEA"/>
        </authorList>
    </citation>
    <scope>NUCLEOTIDE SEQUENCE [LARGE SCALE GENOMIC DNA]</scope>
    <source>
        <strain evidence="2 3">RCC 1105</strain>
    </source>
</reference>
<dbReference type="OrthoDB" id="58760at2759"/>
<evidence type="ECO:0000313" key="3">
    <source>
        <dbReference type="Proteomes" id="UP000198341"/>
    </source>
</evidence>
<feature type="compositionally biased region" description="Low complexity" evidence="1">
    <location>
        <begin position="45"/>
        <end position="58"/>
    </location>
</feature>
<keyword evidence="3" id="KW-1185">Reference proteome</keyword>
<dbReference type="GeneID" id="19015282"/>
<name>K8EFY7_9CHLO</name>